<dbReference type="PRINTS" id="PR00081">
    <property type="entry name" value="GDHRDH"/>
</dbReference>
<comment type="similarity">
    <text evidence="1 3">Belongs to the short-chain dehydrogenases/reductases (SDR) family.</text>
</comment>
<dbReference type="InterPro" id="IPR036291">
    <property type="entry name" value="NAD(P)-bd_dom_sf"/>
</dbReference>
<gene>
    <name evidence="5" type="ordered locus">RHA1_ro04980</name>
</gene>
<evidence type="ECO:0000313" key="5">
    <source>
        <dbReference type="EMBL" id="ABG96761.1"/>
    </source>
</evidence>
<dbReference type="PANTHER" id="PTHR44196">
    <property type="entry name" value="DEHYDROGENASE/REDUCTASE SDR FAMILY MEMBER 7B"/>
    <property type="match status" value="1"/>
</dbReference>
<dbReference type="HOGENOM" id="CLU_010194_2_1_11"/>
<accession>Q0S6S5</accession>
<dbReference type="PRINTS" id="PR00080">
    <property type="entry name" value="SDRFAMILY"/>
</dbReference>
<dbReference type="SMART" id="SM00822">
    <property type="entry name" value="PKS_KR"/>
    <property type="match status" value="1"/>
</dbReference>
<dbReference type="SUPFAM" id="SSF51735">
    <property type="entry name" value="NAD(P)-binding Rossmann-fold domains"/>
    <property type="match status" value="1"/>
</dbReference>
<dbReference type="GO" id="GO:0016491">
    <property type="term" value="F:oxidoreductase activity"/>
    <property type="evidence" value="ECO:0007669"/>
    <property type="project" value="UniProtKB-KW"/>
</dbReference>
<sequence>MRGVTALTPLHRARKLGGMKQLQGRTALVTGASGGLGRVVARALAREGVAVAVSGRREDRLAEVVGELRALGVRAEAVPADLNRLGELDSLVERAEAAVGPLDLLVNNAGVENVSAFTRLEPGELTAMVDVNLTAPLLLTRRVVPGMLGRGRGHVVFISSLAAKIGPAYCAPYAATKAGLIGLTQSLRAEYAGSPVGFSVVCPGFIAGDGMYQRMTERGIRAGRITGETSTDKVAAAVIRAIQRDRPEIVESGAPIRPLLALAQIAPGLVERAAARFGATAMFRRLSEDRGRVEPEG</sequence>
<proteinExistence type="inferred from homology"/>
<evidence type="ECO:0000313" key="6">
    <source>
        <dbReference type="Proteomes" id="UP000008710"/>
    </source>
</evidence>
<dbReference type="InterPro" id="IPR002347">
    <property type="entry name" value="SDR_fam"/>
</dbReference>
<reference evidence="6" key="1">
    <citation type="journal article" date="2006" name="Proc. Natl. Acad. Sci. U.S.A.">
        <title>The complete genome of Rhodococcus sp. RHA1 provides insights into a catabolic powerhouse.</title>
        <authorList>
            <person name="McLeod M.P."/>
            <person name="Warren R.L."/>
            <person name="Hsiao W.W.L."/>
            <person name="Araki N."/>
            <person name="Myhre M."/>
            <person name="Fernandes C."/>
            <person name="Miyazawa D."/>
            <person name="Wong W."/>
            <person name="Lillquist A.L."/>
            <person name="Wang D."/>
            <person name="Dosanjh M."/>
            <person name="Hara H."/>
            <person name="Petrescu A."/>
            <person name="Morin R.D."/>
            <person name="Yang G."/>
            <person name="Stott J.M."/>
            <person name="Schein J.E."/>
            <person name="Shin H."/>
            <person name="Smailus D."/>
            <person name="Siddiqui A.S."/>
            <person name="Marra M.A."/>
            <person name="Jones S.J.M."/>
            <person name="Holt R."/>
            <person name="Brinkman F.S.L."/>
            <person name="Miyauchi K."/>
            <person name="Fukuda M."/>
            <person name="Davies J.E."/>
            <person name="Mohn W.W."/>
            <person name="Eltis L.D."/>
        </authorList>
    </citation>
    <scope>NUCLEOTIDE SEQUENCE [LARGE SCALE GENOMIC DNA]</scope>
    <source>
        <strain evidence="6">RHA1</strain>
    </source>
</reference>
<dbReference type="PROSITE" id="PS00061">
    <property type="entry name" value="ADH_SHORT"/>
    <property type="match status" value="1"/>
</dbReference>
<dbReference type="eggNOG" id="COG0300">
    <property type="taxonomic scope" value="Bacteria"/>
</dbReference>
<dbReference type="Proteomes" id="UP000008710">
    <property type="component" value="Chromosome"/>
</dbReference>
<dbReference type="GO" id="GO:0016020">
    <property type="term" value="C:membrane"/>
    <property type="evidence" value="ECO:0007669"/>
    <property type="project" value="TreeGrafter"/>
</dbReference>
<name>Q0S6S5_RHOJR</name>
<dbReference type="KEGG" id="rha:RHA1_ro04980"/>
<dbReference type="Gene3D" id="3.40.50.720">
    <property type="entry name" value="NAD(P)-binding Rossmann-like Domain"/>
    <property type="match status" value="1"/>
</dbReference>
<dbReference type="InterPro" id="IPR057326">
    <property type="entry name" value="KR_dom"/>
</dbReference>
<evidence type="ECO:0000256" key="1">
    <source>
        <dbReference type="ARBA" id="ARBA00006484"/>
    </source>
</evidence>
<keyword evidence="2" id="KW-0560">Oxidoreductase</keyword>
<evidence type="ECO:0000256" key="3">
    <source>
        <dbReference type="RuleBase" id="RU000363"/>
    </source>
</evidence>
<feature type="domain" description="Ketoreductase" evidence="4">
    <location>
        <begin position="25"/>
        <end position="209"/>
    </location>
</feature>
<protein>
    <submittedName>
        <fullName evidence="5">Short-chain dehydrogenase</fullName>
    </submittedName>
</protein>
<dbReference type="InterPro" id="IPR020904">
    <property type="entry name" value="Sc_DH/Rdtase_CS"/>
</dbReference>
<evidence type="ECO:0000259" key="4">
    <source>
        <dbReference type="SMART" id="SM00822"/>
    </source>
</evidence>
<organism evidence="5 6">
    <name type="scientific">Rhodococcus jostii (strain RHA1)</name>
    <dbReference type="NCBI Taxonomy" id="101510"/>
    <lineage>
        <taxon>Bacteria</taxon>
        <taxon>Bacillati</taxon>
        <taxon>Actinomycetota</taxon>
        <taxon>Actinomycetes</taxon>
        <taxon>Mycobacteriales</taxon>
        <taxon>Nocardiaceae</taxon>
        <taxon>Rhodococcus</taxon>
    </lineage>
</organism>
<evidence type="ECO:0000256" key="2">
    <source>
        <dbReference type="ARBA" id="ARBA00023002"/>
    </source>
</evidence>
<dbReference type="EMBL" id="CP000431">
    <property type="protein sequence ID" value="ABG96761.1"/>
    <property type="molecule type" value="Genomic_DNA"/>
</dbReference>
<dbReference type="PANTHER" id="PTHR44196:SF1">
    <property type="entry name" value="DEHYDROGENASE_REDUCTASE SDR FAMILY MEMBER 7B"/>
    <property type="match status" value="1"/>
</dbReference>
<dbReference type="Pfam" id="PF00106">
    <property type="entry name" value="adh_short"/>
    <property type="match status" value="1"/>
</dbReference>
<dbReference type="AlphaFoldDB" id="Q0S6S5"/>